<dbReference type="Pfam" id="PF00809">
    <property type="entry name" value="Pterin_bind"/>
    <property type="match status" value="1"/>
</dbReference>
<reference evidence="14 15" key="1">
    <citation type="submission" date="2018-06" db="EMBL/GenBank/DDBJ databases">
        <authorList>
            <consortium name="Pathogen Informatics"/>
            <person name="Doyle S."/>
        </authorList>
    </citation>
    <scope>NUCLEOTIDE SEQUENCE [LARGE SCALE GENOMIC DNA]</scope>
    <source>
        <strain evidence="14 15">NCTC7688</strain>
    </source>
</reference>
<protein>
    <recommendedName>
        <fullName evidence="6 13">Dihydropteroate synthase</fullName>
        <shortName evidence="13">DHPS</shortName>
        <ecNumber evidence="5 13">2.5.1.15</ecNumber>
    </recommendedName>
    <alternativeName>
        <fullName evidence="11 13">Dihydropteroate pyrophosphorylase</fullName>
    </alternativeName>
</protein>
<comment type="similarity">
    <text evidence="4 13">Belongs to the DHPS family.</text>
</comment>
<keyword evidence="7 13" id="KW-0808">Transferase</keyword>
<name>A0A380HR16_STASA</name>
<dbReference type="NCBIfam" id="TIGR01496">
    <property type="entry name" value="DHPS"/>
    <property type="match status" value="1"/>
</dbReference>
<accession>A0A380HR16</accession>
<dbReference type="GO" id="GO:0046656">
    <property type="term" value="P:folic acid biosynthetic process"/>
    <property type="evidence" value="ECO:0007669"/>
    <property type="project" value="UniProtKB-KW"/>
</dbReference>
<organism evidence="14 15">
    <name type="scientific">Staphylococcus saprophyticus</name>
    <dbReference type="NCBI Taxonomy" id="29385"/>
    <lineage>
        <taxon>Bacteria</taxon>
        <taxon>Bacillati</taxon>
        <taxon>Bacillota</taxon>
        <taxon>Bacilli</taxon>
        <taxon>Bacillales</taxon>
        <taxon>Staphylococcaceae</taxon>
        <taxon>Staphylococcus</taxon>
    </lineage>
</organism>
<evidence type="ECO:0000256" key="5">
    <source>
        <dbReference type="ARBA" id="ARBA00012458"/>
    </source>
</evidence>
<dbReference type="PROSITE" id="PS50972">
    <property type="entry name" value="PTERIN_BINDING"/>
    <property type="match status" value="1"/>
</dbReference>
<evidence type="ECO:0000256" key="9">
    <source>
        <dbReference type="ARBA" id="ARBA00022842"/>
    </source>
</evidence>
<evidence type="ECO:0000256" key="6">
    <source>
        <dbReference type="ARBA" id="ARBA00016919"/>
    </source>
</evidence>
<evidence type="ECO:0000256" key="2">
    <source>
        <dbReference type="ARBA" id="ARBA00001946"/>
    </source>
</evidence>
<evidence type="ECO:0000256" key="3">
    <source>
        <dbReference type="ARBA" id="ARBA00004763"/>
    </source>
</evidence>
<dbReference type="Gene3D" id="3.20.20.20">
    <property type="entry name" value="Dihydropteroate synthase-like"/>
    <property type="match status" value="1"/>
</dbReference>
<dbReference type="InterPro" id="IPR000489">
    <property type="entry name" value="Pterin-binding_dom"/>
</dbReference>
<comment type="cofactor">
    <cofactor evidence="2 13">
        <name>Mg(2+)</name>
        <dbReference type="ChEBI" id="CHEBI:18420"/>
    </cofactor>
</comment>
<keyword evidence="10 13" id="KW-0289">Folate biosynthesis</keyword>
<dbReference type="InterPro" id="IPR045031">
    <property type="entry name" value="DHP_synth-like"/>
</dbReference>
<dbReference type="GO" id="GO:0046872">
    <property type="term" value="F:metal ion binding"/>
    <property type="evidence" value="ECO:0007669"/>
    <property type="project" value="UniProtKB-KW"/>
</dbReference>
<evidence type="ECO:0000256" key="1">
    <source>
        <dbReference type="ARBA" id="ARBA00000012"/>
    </source>
</evidence>
<dbReference type="AlphaFoldDB" id="A0A380HR16"/>
<evidence type="ECO:0000256" key="10">
    <source>
        <dbReference type="ARBA" id="ARBA00022909"/>
    </source>
</evidence>
<proteinExistence type="inferred from homology"/>
<dbReference type="GO" id="GO:0005829">
    <property type="term" value="C:cytosol"/>
    <property type="evidence" value="ECO:0007669"/>
    <property type="project" value="TreeGrafter"/>
</dbReference>
<dbReference type="UniPathway" id="UPA00077">
    <property type="reaction ID" value="UER00156"/>
</dbReference>
<dbReference type="SUPFAM" id="SSF51717">
    <property type="entry name" value="Dihydropteroate synthetase-like"/>
    <property type="match status" value="1"/>
</dbReference>
<dbReference type="PROSITE" id="PS00792">
    <property type="entry name" value="DHPS_1"/>
    <property type="match status" value="1"/>
</dbReference>
<evidence type="ECO:0000313" key="14">
    <source>
        <dbReference type="EMBL" id="SUM84546.1"/>
    </source>
</evidence>
<evidence type="ECO:0000256" key="4">
    <source>
        <dbReference type="ARBA" id="ARBA00009503"/>
    </source>
</evidence>
<evidence type="ECO:0000313" key="15">
    <source>
        <dbReference type="Proteomes" id="UP000254707"/>
    </source>
</evidence>
<evidence type="ECO:0000256" key="8">
    <source>
        <dbReference type="ARBA" id="ARBA00022723"/>
    </source>
</evidence>
<sequence>MIMTHTKIMGILNVTPDSFSDGGKYNTVDRAVKRAEEMVEEGVDIIDVGGISTRPGFEEITVEEELDRVLPVVKALSHLDVQLSIDTYRSEVAEAAMKLGATMINDQWAGLNDARIFDIVAKYEGEIVLMHNGDGQRSEPVVDEMLVYLLKQANKAEMAGIPQHKVWLDPGIGFAKTREEEKEVMARLDELVATGYPVLLATSRKRFIKEMIEQETTPVERDEATAATTAYGIMEGVKAVRVHNVALNVRLGQSMDYLKENDNERHNIS</sequence>
<dbReference type="GO" id="GO:0046654">
    <property type="term" value="P:tetrahydrofolate biosynthetic process"/>
    <property type="evidence" value="ECO:0007669"/>
    <property type="project" value="UniProtKB-UniPathway"/>
</dbReference>
<dbReference type="EMBL" id="UHED01000001">
    <property type="protein sequence ID" value="SUM84546.1"/>
    <property type="molecule type" value="Genomic_DNA"/>
</dbReference>
<dbReference type="FunFam" id="3.20.20.20:FF:000006">
    <property type="entry name" value="Dihydropteroate synthase"/>
    <property type="match status" value="1"/>
</dbReference>
<dbReference type="EC" id="2.5.1.15" evidence="5 13"/>
<evidence type="ECO:0000256" key="7">
    <source>
        <dbReference type="ARBA" id="ARBA00022679"/>
    </source>
</evidence>
<gene>
    <name evidence="14" type="primary">folP</name>
    <name evidence="14" type="ORF">NCTC7688_02554</name>
</gene>
<keyword evidence="8 13" id="KW-0479">Metal-binding</keyword>
<evidence type="ECO:0000256" key="13">
    <source>
        <dbReference type="RuleBase" id="RU361205"/>
    </source>
</evidence>
<dbReference type="GO" id="GO:0004156">
    <property type="term" value="F:dihydropteroate synthase activity"/>
    <property type="evidence" value="ECO:0007669"/>
    <property type="project" value="UniProtKB-EC"/>
</dbReference>
<comment type="catalytic activity">
    <reaction evidence="1">
        <text>(7,8-dihydropterin-6-yl)methyl diphosphate + 4-aminobenzoate = 7,8-dihydropteroate + diphosphate</text>
        <dbReference type="Rhea" id="RHEA:19949"/>
        <dbReference type="ChEBI" id="CHEBI:17836"/>
        <dbReference type="ChEBI" id="CHEBI:17839"/>
        <dbReference type="ChEBI" id="CHEBI:33019"/>
        <dbReference type="ChEBI" id="CHEBI:72950"/>
        <dbReference type="EC" id="2.5.1.15"/>
    </reaction>
</comment>
<dbReference type="InterPro" id="IPR006390">
    <property type="entry name" value="DHP_synth_dom"/>
</dbReference>
<comment type="pathway">
    <text evidence="3 13">Cofactor biosynthesis; tetrahydrofolate biosynthesis; 7,8-dihydrofolate from 2-amino-4-hydroxy-6-hydroxymethyl-7,8-dihydropteridine diphosphate and 4-aminobenzoate: step 1/2.</text>
</comment>
<dbReference type="InterPro" id="IPR011005">
    <property type="entry name" value="Dihydropteroate_synth-like_sf"/>
</dbReference>
<comment type="function">
    <text evidence="12 13">Catalyzes the condensation of para-aminobenzoate (pABA) with 6-hydroxymethyl-7,8-dihydropterin diphosphate (DHPt-PP) to form 7,8-dihydropteroate (H2Pte), the immediate precursor of folate derivatives.</text>
</comment>
<dbReference type="PANTHER" id="PTHR20941:SF1">
    <property type="entry name" value="FOLIC ACID SYNTHESIS PROTEIN FOL1"/>
    <property type="match status" value="1"/>
</dbReference>
<evidence type="ECO:0000256" key="11">
    <source>
        <dbReference type="ARBA" id="ARBA00030193"/>
    </source>
</evidence>
<dbReference type="CDD" id="cd00739">
    <property type="entry name" value="DHPS"/>
    <property type="match status" value="1"/>
</dbReference>
<dbReference type="PANTHER" id="PTHR20941">
    <property type="entry name" value="FOLATE SYNTHESIS PROTEINS"/>
    <property type="match status" value="1"/>
</dbReference>
<evidence type="ECO:0000256" key="12">
    <source>
        <dbReference type="ARBA" id="ARBA00053449"/>
    </source>
</evidence>
<dbReference type="PROSITE" id="PS00793">
    <property type="entry name" value="DHPS_2"/>
    <property type="match status" value="1"/>
</dbReference>
<dbReference type="Proteomes" id="UP000254707">
    <property type="component" value="Unassembled WGS sequence"/>
</dbReference>
<keyword evidence="9 13" id="KW-0460">Magnesium</keyword>